<protein>
    <submittedName>
        <fullName evidence="1">Uncharacterized protein</fullName>
    </submittedName>
</protein>
<proteinExistence type="predicted"/>
<evidence type="ECO:0000313" key="2">
    <source>
        <dbReference type="Proteomes" id="UP000270094"/>
    </source>
</evidence>
<organism evidence="1 2">
    <name type="scientific">Strongylus vulgaris</name>
    <name type="common">Blood worm</name>
    <dbReference type="NCBI Taxonomy" id="40348"/>
    <lineage>
        <taxon>Eukaryota</taxon>
        <taxon>Metazoa</taxon>
        <taxon>Ecdysozoa</taxon>
        <taxon>Nematoda</taxon>
        <taxon>Chromadorea</taxon>
        <taxon>Rhabditida</taxon>
        <taxon>Rhabditina</taxon>
        <taxon>Rhabditomorpha</taxon>
        <taxon>Strongyloidea</taxon>
        <taxon>Strongylidae</taxon>
        <taxon>Strongylus</taxon>
    </lineage>
</organism>
<keyword evidence="2" id="KW-1185">Reference proteome</keyword>
<dbReference type="OrthoDB" id="5783859at2759"/>
<accession>A0A3P7J5T9</accession>
<dbReference type="Proteomes" id="UP000270094">
    <property type="component" value="Unassembled WGS sequence"/>
</dbReference>
<gene>
    <name evidence="1" type="ORF">SVUK_LOCUS10851</name>
</gene>
<name>A0A3P7J5T9_STRVU</name>
<reference evidence="1 2" key="1">
    <citation type="submission" date="2018-11" db="EMBL/GenBank/DDBJ databases">
        <authorList>
            <consortium name="Pathogen Informatics"/>
        </authorList>
    </citation>
    <scope>NUCLEOTIDE SEQUENCE [LARGE SCALE GENOMIC DNA]</scope>
</reference>
<dbReference type="AlphaFoldDB" id="A0A3P7J5T9"/>
<evidence type="ECO:0000313" key="1">
    <source>
        <dbReference type="EMBL" id="VDM75853.1"/>
    </source>
</evidence>
<sequence length="104" mass="11962">MNNVREQKETTEQLLSSPIHPRKISIGDQLFEERPPRPGEMIKEAVQMAVWPALPSYSWKRRDSAPSWFSQQNEVLEKCPCQSERLYPSFLLPGTNVLATSAEF</sequence>
<dbReference type="EMBL" id="UYYB01095935">
    <property type="protein sequence ID" value="VDM75853.1"/>
    <property type="molecule type" value="Genomic_DNA"/>
</dbReference>